<organism evidence="1 2">
    <name type="scientific">Vairimorpha necatrix</name>
    <dbReference type="NCBI Taxonomy" id="6039"/>
    <lineage>
        <taxon>Eukaryota</taxon>
        <taxon>Fungi</taxon>
        <taxon>Fungi incertae sedis</taxon>
        <taxon>Microsporidia</taxon>
        <taxon>Nosematidae</taxon>
        <taxon>Vairimorpha</taxon>
    </lineage>
</organism>
<sequence>MQKRTRYDATIDRRIKYIEQIIQSNVKYVQYKNIDSDLLNFPNINYIRDTSVVYCKTQCSKRQLLDYISKFGEYESIRQYEEYEITFKNIQDADLCAISSNEFFLFKKVFIFTSFDILKELAIKKKIPVNGFYNENLPLDYYKLIIGPLENDTNEIRFNLLKKSLNDISPLFGLKRCINKLYVAVIFKEQPLVERIVEVLSKIKIKNNEKFSIKFAYENCLITDIPEIFNIPFVSSMEPTRVVFLFNANVPKSFILDNFPNENLQIVTLKYLTLIKCSTLELSAQIYDKFGGLGYYESTIISGYFPEFNFEIGDY</sequence>
<dbReference type="GeneID" id="90541327"/>
<dbReference type="EMBL" id="CP142730">
    <property type="protein sequence ID" value="WUR03512.1"/>
    <property type="molecule type" value="Genomic_DNA"/>
</dbReference>
<dbReference type="Proteomes" id="UP001334084">
    <property type="component" value="Chromosome 5"/>
</dbReference>
<gene>
    <name evidence="1" type="ORF">VNE69_05103</name>
</gene>
<evidence type="ECO:0000313" key="2">
    <source>
        <dbReference type="Proteomes" id="UP001334084"/>
    </source>
</evidence>
<dbReference type="AlphaFoldDB" id="A0AAX4JCA5"/>
<dbReference type="KEGG" id="vnx:VNE69_05103"/>
<accession>A0AAX4JCA5</accession>
<dbReference type="RefSeq" id="XP_065329657.1">
    <property type="nucleotide sequence ID" value="XM_065473585.1"/>
</dbReference>
<proteinExistence type="predicted"/>
<protein>
    <submittedName>
        <fullName evidence="1">U4/U6 snRNA-associated-splicing factor (PRP24)</fullName>
    </submittedName>
</protein>
<evidence type="ECO:0000313" key="1">
    <source>
        <dbReference type="EMBL" id="WUR03512.1"/>
    </source>
</evidence>
<reference evidence="1" key="1">
    <citation type="journal article" date="2024" name="BMC Genomics">
        <title>Functional annotation of a divergent genome using sequence and structure-based similarity.</title>
        <authorList>
            <person name="Svedberg D."/>
            <person name="Winiger R.R."/>
            <person name="Berg A."/>
            <person name="Sharma H."/>
            <person name="Tellgren-Roth C."/>
            <person name="Debrunner-Vossbrinck B.A."/>
            <person name="Vossbrinck C.R."/>
            <person name="Barandun J."/>
        </authorList>
    </citation>
    <scope>NUCLEOTIDE SEQUENCE</scope>
    <source>
        <strain evidence="1">Illinois isolate</strain>
    </source>
</reference>
<name>A0AAX4JCA5_9MICR</name>
<keyword evidence="2" id="KW-1185">Reference proteome</keyword>